<organism evidence="4 5">
    <name type="scientific">Mycena alexandri</name>
    <dbReference type="NCBI Taxonomy" id="1745969"/>
    <lineage>
        <taxon>Eukaryota</taxon>
        <taxon>Fungi</taxon>
        <taxon>Dikarya</taxon>
        <taxon>Basidiomycota</taxon>
        <taxon>Agaricomycotina</taxon>
        <taxon>Agaricomycetes</taxon>
        <taxon>Agaricomycetidae</taxon>
        <taxon>Agaricales</taxon>
        <taxon>Marasmiineae</taxon>
        <taxon>Mycenaceae</taxon>
        <taxon>Mycena</taxon>
    </lineage>
</organism>
<keyword evidence="5" id="KW-1185">Reference proteome</keyword>
<dbReference type="GO" id="GO:0016491">
    <property type="term" value="F:oxidoreductase activity"/>
    <property type="evidence" value="ECO:0007669"/>
    <property type="project" value="UniProtKB-KW"/>
</dbReference>
<evidence type="ECO:0000256" key="2">
    <source>
        <dbReference type="ARBA" id="ARBA00023002"/>
    </source>
</evidence>
<evidence type="ECO:0000256" key="3">
    <source>
        <dbReference type="ARBA" id="ARBA00035112"/>
    </source>
</evidence>
<comment type="similarity">
    <text evidence="3">Belongs to the ustYa family.</text>
</comment>
<dbReference type="EMBL" id="JARJCM010000116">
    <property type="protein sequence ID" value="KAJ7028061.1"/>
    <property type="molecule type" value="Genomic_DNA"/>
</dbReference>
<evidence type="ECO:0000313" key="4">
    <source>
        <dbReference type="EMBL" id="KAJ7028061.1"/>
    </source>
</evidence>
<protein>
    <submittedName>
        <fullName evidence="4">Uncharacterized protein</fullName>
    </submittedName>
</protein>
<dbReference type="GO" id="GO:0043386">
    <property type="term" value="P:mycotoxin biosynthetic process"/>
    <property type="evidence" value="ECO:0007669"/>
    <property type="project" value="InterPro"/>
</dbReference>
<dbReference type="AlphaFoldDB" id="A0AAD6SJL4"/>
<evidence type="ECO:0000313" key="5">
    <source>
        <dbReference type="Proteomes" id="UP001218188"/>
    </source>
</evidence>
<comment type="caution">
    <text evidence="4">The sequence shown here is derived from an EMBL/GenBank/DDBJ whole genome shotgun (WGS) entry which is preliminary data.</text>
</comment>
<accession>A0AAD6SJL4</accession>
<reference evidence="4" key="1">
    <citation type="submission" date="2023-03" db="EMBL/GenBank/DDBJ databases">
        <title>Massive genome expansion in bonnet fungi (Mycena s.s.) driven by repeated elements and novel gene families across ecological guilds.</title>
        <authorList>
            <consortium name="Lawrence Berkeley National Laboratory"/>
            <person name="Harder C.B."/>
            <person name="Miyauchi S."/>
            <person name="Viragh M."/>
            <person name="Kuo A."/>
            <person name="Thoen E."/>
            <person name="Andreopoulos B."/>
            <person name="Lu D."/>
            <person name="Skrede I."/>
            <person name="Drula E."/>
            <person name="Henrissat B."/>
            <person name="Morin E."/>
            <person name="Kohler A."/>
            <person name="Barry K."/>
            <person name="LaButti K."/>
            <person name="Morin E."/>
            <person name="Salamov A."/>
            <person name="Lipzen A."/>
            <person name="Mereny Z."/>
            <person name="Hegedus B."/>
            <person name="Baldrian P."/>
            <person name="Stursova M."/>
            <person name="Weitz H."/>
            <person name="Taylor A."/>
            <person name="Grigoriev I.V."/>
            <person name="Nagy L.G."/>
            <person name="Martin F."/>
            <person name="Kauserud H."/>
        </authorList>
    </citation>
    <scope>NUCLEOTIDE SEQUENCE</scope>
    <source>
        <strain evidence="4">CBHHK200</strain>
    </source>
</reference>
<keyword evidence="2" id="KW-0560">Oxidoreductase</keyword>
<gene>
    <name evidence="4" type="ORF">C8F04DRAFT_1399116</name>
</gene>
<dbReference type="PANTHER" id="PTHR33365">
    <property type="entry name" value="YALI0B05434P"/>
    <property type="match status" value="1"/>
</dbReference>
<name>A0AAD6SJL4_9AGAR</name>
<dbReference type="Pfam" id="PF11807">
    <property type="entry name" value="UstYa"/>
    <property type="match status" value="1"/>
</dbReference>
<dbReference type="Proteomes" id="UP001218188">
    <property type="component" value="Unassembled WGS sequence"/>
</dbReference>
<proteinExistence type="inferred from homology"/>
<comment type="pathway">
    <text evidence="1">Mycotoxin biosynthesis.</text>
</comment>
<evidence type="ECO:0000256" key="1">
    <source>
        <dbReference type="ARBA" id="ARBA00004685"/>
    </source>
</evidence>
<dbReference type="InterPro" id="IPR021765">
    <property type="entry name" value="UstYa-like"/>
</dbReference>
<dbReference type="PANTHER" id="PTHR33365:SF11">
    <property type="entry name" value="TAT PATHWAY SIGNAL SEQUENCE"/>
    <property type="match status" value="1"/>
</dbReference>
<sequence>MLDVSISKMRTSRPLRLFLLFCLCVVVVTGIANGSLNLIRRPVPSVAQRYPGTSPVWDLGPLGVVKMAIEDTVSYPLNGSGADLKWESMLPKGGGIVYVGQNKEPYMLSLYHQLKCLDVLRHFHIATVEGRASAFDGLAHHCLNYLRQMVLCRSDLRLESVENSDGANAVDMYGELTCVDWRQVYSRVEENQKSVEGGSSVISPP</sequence>